<evidence type="ECO:0000256" key="1">
    <source>
        <dbReference type="ARBA" id="ARBA00004141"/>
    </source>
</evidence>
<evidence type="ECO:0000313" key="16">
    <source>
        <dbReference type="Proteomes" id="UP001589834"/>
    </source>
</evidence>
<feature type="transmembrane region" description="Helical" evidence="12">
    <location>
        <begin position="234"/>
        <end position="261"/>
    </location>
</feature>
<evidence type="ECO:0000256" key="12">
    <source>
        <dbReference type="HAMAP-Rule" id="MF_01522"/>
    </source>
</evidence>
<evidence type="ECO:0000256" key="7">
    <source>
        <dbReference type="ARBA" id="ARBA00022847"/>
    </source>
</evidence>
<feature type="transmembrane region" description="Helical" evidence="12">
    <location>
        <begin position="412"/>
        <end position="429"/>
    </location>
</feature>
<evidence type="ECO:0000256" key="6">
    <source>
        <dbReference type="ARBA" id="ARBA00022692"/>
    </source>
</evidence>
<dbReference type="RefSeq" id="WP_377542711.1">
    <property type="nucleotide sequence ID" value="NZ_JBHUHJ010000001.1"/>
</dbReference>
<keyword evidence="8 12" id="KW-0630">Potassium</keyword>
<proteinExistence type="inferred from homology"/>
<evidence type="ECO:0000256" key="2">
    <source>
        <dbReference type="ARBA" id="ARBA00007019"/>
    </source>
</evidence>
<feature type="transmembrane region" description="Helical" evidence="12">
    <location>
        <begin position="128"/>
        <end position="146"/>
    </location>
</feature>
<dbReference type="InterPro" id="IPR053952">
    <property type="entry name" value="K_trans_C"/>
</dbReference>
<comment type="catalytic activity">
    <reaction evidence="12">
        <text>K(+)(in) + H(+)(in) = K(+)(out) + H(+)(out)</text>
        <dbReference type="Rhea" id="RHEA:28490"/>
        <dbReference type="ChEBI" id="CHEBI:15378"/>
        <dbReference type="ChEBI" id="CHEBI:29103"/>
    </reaction>
</comment>
<evidence type="ECO:0000256" key="4">
    <source>
        <dbReference type="ARBA" id="ARBA00022475"/>
    </source>
</evidence>
<dbReference type="HAMAP" id="MF_01522">
    <property type="entry name" value="Kup"/>
    <property type="match status" value="1"/>
</dbReference>
<dbReference type="InterPro" id="IPR003855">
    <property type="entry name" value="K+_transporter"/>
</dbReference>
<dbReference type="PANTHER" id="PTHR30540">
    <property type="entry name" value="OSMOTIC STRESS POTASSIUM TRANSPORTER"/>
    <property type="match status" value="1"/>
</dbReference>
<feature type="transmembrane region" description="Helical" evidence="12">
    <location>
        <begin position="89"/>
        <end position="108"/>
    </location>
</feature>
<evidence type="ECO:0000256" key="9">
    <source>
        <dbReference type="ARBA" id="ARBA00022989"/>
    </source>
</evidence>
<evidence type="ECO:0000313" key="15">
    <source>
        <dbReference type="EMBL" id="MFC0592617.1"/>
    </source>
</evidence>
<dbReference type="PANTHER" id="PTHR30540:SF79">
    <property type="entry name" value="LOW AFFINITY POTASSIUM TRANSPORT SYSTEM PROTEIN KUP"/>
    <property type="match status" value="1"/>
</dbReference>
<comment type="caution">
    <text evidence="15">The sequence shown here is derived from an EMBL/GenBank/DDBJ whole genome shotgun (WGS) entry which is preliminary data.</text>
</comment>
<evidence type="ECO:0000256" key="8">
    <source>
        <dbReference type="ARBA" id="ARBA00022958"/>
    </source>
</evidence>
<accession>A0ABV6PTB6</accession>
<gene>
    <name evidence="12" type="primary">kup</name>
    <name evidence="15" type="ORF">ACFFGG_08615</name>
</gene>
<feature type="transmembrane region" description="Helical" evidence="12">
    <location>
        <begin position="36"/>
        <end position="57"/>
    </location>
</feature>
<evidence type="ECO:0000256" key="10">
    <source>
        <dbReference type="ARBA" id="ARBA00023065"/>
    </source>
</evidence>
<dbReference type="InterPro" id="IPR053951">
    <property type="entry name" value="K_trans_N"/>
</dbReference>
<comment type="similarity">
    <text evidence="2 12">Belongs to the HAK/KUP transporter (TC 2.A.72) family.</text>
</comment>
<feature type="transmembrane region" description="Helical" evidence="12">
    <location>
        <begin position="202"/>
        <end position="222"/>
    </location>
</feature>
<dbReference type="Pfam" id="PF22776">
    <property type="entry name" value="K_trans_C"/>
    <property type="match status" value="1"/>
</dbReference>
<feature type="domain" description="K+ potassium transporter C-terminal" evidence="14">
    <location>
        <begin position="464"/>
        <end position="611"/>
    </location>
</feature>
<protein>
    <recommendedName>
        <fullName evidence="12">Probable potassium transport system protein Kup</fullName>
    </recommendedName>
</protein>
<feature type="transmembrane region" description="Helical" evidence="12">
    <location>
        <begin position="385"/>
        <end position="406"/>
    </location>
</feature>
<name>A0ABV6PTB6_9BURK</name>
<keyword evidence="9 12" id="KW-1133">Transmembrane helix</keyword>
<evidence type="ECO:0000256" key="5">
    <source>
        <dbReference type="ARBA" id="ARBA00022538"/>
    </source>
</evidence>
<comment type="subcellular location">
    <subcellularLocation>
        <location evidence="12">Cell membrane</location>
        <topology evidence="12">Multi-pass membrane protein</topology>
    </subcellularLocation>
    <subcellularLocation>
        <location evidence="1">Membrane</location>
        <topology evidence="1">Multi-pass membrane protein</topology>
    </subcellularLocation>
</comment>
<comment type="function">
    <text evidence="12">Transport of potassium into the cell. Likely operates as a K(+):H(+) symporter.</text>
</comment>
<feature type="transmembrane region" description="Helical" evidence="12">
    <location>
        <begin position="158"/>
        <end position="178"/>
    </location>
</feature>
<keyword evidence="5 12" id="KW-0633">Potassium transport</keyword>
<evidence type="ECO:0000256" key="11">
    <source>
        <dbReference type="ARBA" id="ARBA00023136"/>
    </source>
</evidence>
<keyword evidence="10 12" id="KW-0406">Ion transport</keyword>
<dbReference type="InterPro" id="IPR023051">
    <property type="entry name" value="Kup"/>
</dbReference>
<keyword evidence="11 12" id="KW-0472">Membrane</keyword>
<feature type="transmembrane region" description="Helical" evidence="12">
    <location>
        <begin position="326"/>
        <end position="347"/>
    </location>
</feature>
<evidence type="ECO:0000259" key="14">
    <source>
        <dbReference type="Pfam" id="PF22776"/>
    </source>
</evidence>
<keyword evidence="16" id="KW-1185">Reference proteome</keyword>
<dbReference type="EMBL" id="JBHLTN010000016">
    <property type="protein sequence ID" value="MFC0592617.1"/>
    <property type="molecule type" value="Genomic_DNA"/>
</dbReference>
<reference evidence="15 16" key="1">
    <citation type="submission" date="2024-09" db="EMBL/GenBank/DDBJ databases">
        <authorList>
            <person name="Sun Q."/>
            <person name="Mori K."/>
        </authorList>
    </citation>
    <scope>NUCLEOTIDE SEQUENCE [LARGE SCALE GENOMIC DNA]</scope>
    <source>
        <strain evidence="15 16">NCAIM B.02336</strain>
    </source>
</reference>
<keyword evidence="6 12" id="KW-0812">Transmembrane</keyword>
<organism evidence="15 16">
    <name type="scientific">Ottowia pentelensis</name>
    <dbReference type="NCBI Taxonomy" id="511108"/>
    <lineage>
        <taxon>Bacteria</taxon>
        <taxon>Pseudomonadati</taxon>
        <taxon>Pseudomonadota</taxon>
        <taxon>Betaproteobacteria</taxon>
        <taxon>Burkholderiales</taxon>
        <taxon>Comamonadaceae</taxon>
        <taxon>Ottowia</taxon>
    </lineage>
</organism>
<dbReference type="Pfam" id="PF02705">
    <property type="entry name" value="K_trans"/>
    <property type="match status" value="1"/>
</dbReference>
<feature type="domain" description="K+ potassium transporter integral membrane" evidence="13">
    <location>
        <begin position="2"/>
        <end position="451"/>
    </location>
</feature>
<feature type="transmembrane region" description="Helical" evidence="12">
    <location>
        <begin position="353"/>
        <end position="373"/>
    </location>
</feature>
<feature type="transmembrane region" description="Helical" evidence="12">
    <location>
        <begin position="273"/>
        <end position="298"/>
    </location>
</feature>
<evidence type="ECO:0000256" key="3">
    <source>
        <dbReference type="ARBA" id="ARBA00022448"/>
    </source>
</evidence>
<keyword evidence="4 12" id="KW-1003">Cell membrane</keyword>
<sequence>MLGATGVVFGDIGTSPLYAFREVFAGGRVPFSQANVLAATSMFIWALILVVAFKYVALVMRADNDGEGGMMALLALASRSVGARPRLRAGMLAVGAFGVALFFGDGVITPAISVLSAVEGLEVATPEAKPYVIPIALVVLALLFMVQKHGTARIGHFFGPVMVLWFVVLSVIGARQIAHAPQVLAALSPHHALRFMWEQPHIAFIALGAVFLCLTGAEALYADMGHFGKRPIRLAWFVGVMPALMLNYLGQGALVLAQPAAVDNPFYLLAPPWALVGLVLLATAATVIASQALISGAFSAAKQSMQLDFLPRMRIDHTSTEEIGQIYIRAVNWLLLAGVVLTVGVFRSSSAMAAAYGVSVSLLMVITTCLTFFVVRHGWHYPLPLALGATGVFLLVDLVFFGSNALKIADGGWFPLLIAALVFTVMSTWRRGRELVRANNRDHAVELPLFLDAVFVHPPLRVDGTAVFLCAVAGITPNALLHSLKHYKVLHARNLFVNVRNHEVPWVAPAERLEIVELGHDCWRITLHYGFKDHIDLPGALRGAVDTVGPLDPMKTSYFLSATTIVPHTGGGMALWREKLYTRLQLNASPMAEFLQLPVNSVVELGTQIEI</sequence>
<keyword evidence="3 12" id="KW-0813">Transport</keyword>
<dbReference type="Proteomes" id="UP001589834">
    <property type="component" value="Unassembled WGS sequence"/>
</dbReference>
<evidence type="ECO:0000259" key="13">
    <source>
        <dbReference type="Pfam" id="PF02705"/>
    </source>
</evidence>
<keyword evidence="7 12" id="KW-0769">Symport</keyword>